<keyword evidence="4" id="KW-0472">Membrane</keyword>
<dbReference type="Proteomes" id="UP001208771">
    <property type="component" value="Unassembled WGS sequence"/>
</dbReference>
<evidence type="ECO:0000256" key="2">
    <source>
        <dbReference type="ARBA" id="ARBA00005722"/>
    </source>
</evidence>
<dbReference type="EMBL" id="JANFPI010000001">
    <property type="protein sequence ID" value="MCX8995702.1"/>
    <property type="molecule type" value="Genomic_DNA"/>
</dbReference>
<dbReference type="PANTHER" id="PTHR38776:SF1">
    <property type="entry name" value="MLTA-INTERACTING PROTEIN-RELATED"/>
    <property type="match status" value="1"/>
</dbReference>
<feature type="signal peptide" evidence="6">
    <location>
        <begin position="1"/>
        <end position="31"/>
    </location>
</feature>
<keyword evidence="8" id="KW-1185">Reference proteome</keyword>
<feature type="chain" id="PRO_5041902096" evidence="6">
    <location>
        <begin position="32"/>
        <end position="282"/>
    </location>
</feature>
<reference evidence="7" key="1">
    <citation type="submission" date="2022-07" db="EMBL/GenBank/DDBJ databases">
        <title>Ectorhizobium quercum gen.nov., sp. nov.</title>
        <authorList>
            <person name="Ma T."/>
            <person name="Li Y."/>
        </authorList>
    </citation>
    <scope>NUCLEOTIDE SEQUENCE</scope>
    <source>
        <strain evidence="7">BDR2-2</strain>
    </source>
</reference>
<evidence type="ECO:0000256" key="3">
    <source>
        <dbReference type="ARBA" id="ARBA00022729"/>
    </source>
</evidence>
<evidence type="ECO:0000256" key="4">
    <source>
        <dbReference type="ARBA" id="ARBA00023136"/>
    </source>
</evidence>
<dbReference type="AlphaFoldDB" id="A0AAE3MYF0"/>
<organism evidence="7 8">
    <name type="scientific">Ectorhizobium quercum</name>
    <dbReference type="NCBI Taxonomy" id="2965071"/>
    <lineage>
        <taxon>Bacteria</taxon>
        <taxon>Pseudomonadati</taxon>
        <taxon>Pseudomonadota</taxon>
        <taxon>Alphaproteobacteria</taxon>
        <taxon>Hyphomicrobiales</taxon>
        <taxon>Rhizobiaceae</taxon>
        <taxon>Ectorhizobium</taxon>
    </lineage>
</organism>
<sequence>MLRVKKNHPLLKPLSISASLTVLAVTTGARAADFAIADQTPGPVFDERRFEPERAEPKWGLIIGAGASYKPEYEGSGDFKVSPIPMIAITYGGWVEVDPRGLSVTVLEHSGFSFAGRVGYETGRDEDDHDMLRGLGDIDFAATVGARVGYNWGPLELYAEVDKTISGSESLIGTFGMEYSAPVTERLILGAGVSATVADDNHMESYFGINAVQSAASGLSEYKAEAGLKRVDFTATATYMVNENWLVRGQAGLGVLTGDAADSPIVEEKIQPSIMLGVGYKF</sequence>
<dbReference type="SUPFAM" id="SSF56925">
    <property type="entry name" value="OMPA-like"/>
    <property type="match status" value="1"/>
</dbReference>
<comment type="caution">
    <text evidence="7">The sequence shown here is derived from an EMBL/GenBank/DDBJ whole genome shotgun (WGS) entry which is preliminary data.</text>
</comment>
<dbReference type="PANTHER" id="PTHR38776">
    <property type="entry name" value="MLTA-INTERACTING PROTEIN-RELATED"/>
    <property type="match status" value="1"/>
</dbReference>
<keyword evidence="3 6" id="KW-0732">Signal</keyword>
<keyword evidence="5" id="KW-0998">Cell outer membrane</keyword>
<comment type="subcellular location">
    <subcellularLocation>
        <location evidence="1">Cell outer membrane</location>
    </subcellularLocation>
</comment>
<proteinExistence type="inferred from homology"/>
<accession>A0AAE3MYF0</accession>
<gene>
    <name evidence="7" type="ORF">NOF55_01125</name>
</gene>
<dbReference type="Pfam" id="PF06629">
    <property type="entry name" value="MipA"/>
    <property type="match status" value="1"/>
</dbReference>
<evidence type="ECO:0000313" key="7">
    <source>
        <dbReference type="EMBL" id="MCX8995702.1"/>
    </source>
</evidence>
<name>A0AAE3MYF0_9HYPH</name>
<evidence type="ECO:0000256" key="1">
    <source>
        <dbReference type="ARBA" id="ARBA00004442"/>
    </source>
</evidence>
<protein>
    <submittedName>
        <fullName evidence="7">MipA/OmpV family protein</fullName>
    </submittedName>
</protein>
<evidence type="ECO:0000313" key="8">
    <source>
        <dbReference type="Proteomes" id="UP001208771"/>
    </source>
</evidence>
<evidence type="ECO:0000256" key="5">
    <source>
        <dbReference type="ARBA" id="ARBA00023237"/>
    </source>
</evidence>
<evidence type="ECO:0000256" key="6">
    <source>
        <dbReference type="SAM" id="SignalP"/>
    </source>
</evidence>
<dbReference type="RefSeq" id="WP_306409477.1">
    <property type="nucleotide sequence ID" value="NZ_JANFPI010000001.1"/>
</dbReference>
<dbReference type="GO" id="GO:0009279">
    <property type="term" value="C:cell outer membrane"/>
    <property type="evidence" value="ECO:0007669"/>
    <property type="project" value="UniProtKB-SubCell"/>
</dbReference>
<comment type="similarity">
    <text evidence="2">Belongs to the MipA/OmpV family.</text>
</comment>
<dbReference type="InterPro" id="IPR010583">
    <property type="entry name" value="MipA"/>
</dbReference>
<dbReference type="InterPro" id="IPR011250">
    <property type="entry name" value="OMP/PagP_B-barrel"/>
</dbReference>